<dbReference type="AlphaFoldDB" id="A0A423PVH3"/>
<name>A0A423PVH3_9GAMM</name>
<evidence type="ECO:0000313" key="4">
    <source>
        <dbReference type="Proteomes" id="UP000285310"/>
    </source>
</evidence>
<gene>
    <name evidence="3" type="ORF">SAJA_06205</name>
</gene>
<keyword evidence="4" id="KW-1185">Reference proteome</keyword>
<accession>A0A423PVH3</accession>
<protein>
    <submittedName>
        <fullName evidence="3">Plasmid stabilization protein</fullName>
    </submittedName>
</protein>
<dbReference type="SUPFAM" id="SSF143011">
    <property type="entry name" value="RelE-like"/>
    <property type="match status" value="1"/>
</dbReference>
<dbReference type="InterPro" id="IPR035093">
    <property type="entry name" value="RelE/ParE_toxin_dom_sf"/>
</dbReference>
<reference evidence="3 4" key="1">
    <citation type="submission" date="2013-10" db="EMBL/GenBank/DDBJ databases">
        <title>Salinisphaera japonica YTM-1 Genome Sequencing.</title>
        <authorList>
            <person name="Lai Q."/>
            <person name="Li C."/>
            <person name="Shao Z."/>
        </authorList>
    </citation>
    <scope>NUCLEOTIDE SEQUENCE [LARGE SCALE GENOMIC DNA]</scope>
    <source>
        <strain evidence="3 4">YTM-1</strain>
    </source>
</reference>
<comment type="caution">
    <text evidence="3">The sequence shown here is derived from an EMBL/GenBank/DDBJ whole genome shotgun (WGS) entry which is preliminary data.</text>
</comment>
<proteinExistence type="inferred from homology"/>
<evidence type="ECO:0000256" key="2">
    <source>
        <dbReference type="ARBA" id="ARBA00022649"/>
    </source>
</evidence>
<evidence type="ECO:0000313" key="3">
    <source>
        <dbReference type="EMBL" id="ROO29585.1"/>
    </source>
</evidence>
<comment type="similarity">
    <text evidence="1">Belongs to the RelE toxin family.</text>
</comment>
<dbReference type="PANTHER" id="PTHR33755:SF6">
    <property type="entry name" value="PLASMID STABILIZATION SYSTEM PROTEIN"/>
    <property type="match status" value="1"/>
</dbReference>
<evidence type="ECO:0000256" key="1">
    <source>
        <dbReference type="ARBA" id="ARBA00006226"/>
    </source>
</evidence>
<dbReference type="Proteomes" id="UP000285310">
    <property type="component" value="Unassembled WGS sequence"/>
</dbReference>
<dbReference type="Gene3D" id="3.30.2310.20">
    <property type="entry name" value="RelE-like"/>
    <property type="match status" value="1"/>
</dbReference>
<dbReference type="InterPro" id="IPR051803">
    <property type="entry name" value="TA_system_RelE-like_toxin"/>
</dbReference>
<dbReference type="Pfam" id="PF05016">
    <property type="entry name" value="ParE_toxin"/>
    <property type="match status" value="1"/>
</dbReference>
<sequence>MIVEITASAERDLENIADYIARDSALAALRFIDALQAKCVDLGELPYAFPLIPRYEKHGIRRRVYGNYLILYRVDAERVVVLRILHGAVAYEAVLFPD</sequence>
<dbReference type="RefSeq" id="WP_123657770.1">
    <property type="nucleotide sequence ID" value="NZ_AYKG01000014.1"/>
</dbReference>
<keyword evidence="2" id="KW-1277">Toxin-antitoxin system</keyword>
<organism evidence="3 4">
    <name type="scientific">Salinisphaera japonica YTM-1</name>
    <dbReference type="NCBI Taxonomy" id="1209778"/>
    <lineage>
        <taxon>Bacteria</taxon>
        <taxon>Pseudomonadati</taxon>
        <taxon>Pseudomonadota</taxon>
        <taxon>Gammaproteobacteria</taxon>
        <taxon>Salinisphaerales</taxon>
        <taxon>Salinisphaeraceae</taxon>
        <taxon>Salinisphaera</taxon>
    </lineage>
</organism>
<dbReference type="EMBL" id="AYKG01000014">
    <property type="protein sequence ID" value="ROO29585.1"/>
    <property type="molecule type" value="Genomic_DNA"/>
</dbReference>
<dbReference type="InterPro" id="IPR007712">
    <property type="entry name" value="RelE/ParE_toxin"/>
</dbReference>
<dbReference type="OrthoDB" id="9798046at2"/>
<dbReference type="PANTHER" id="PTHR33755">
    <property type="entry name" value="TOXIN PARE1-RELATED"/>
    <property type="match status" value="1"/>
</dbReference>
<dbReference type="InParanoid" id="A0A423PVH3"/>